<dbReference type="AlphaFoldDB" id="A0AAD4INE5"/>
<name>A0AAD4INE5_PERFH</name>
<evidence type="ECO:0000256" key="1">
    <source>
        <dbReference type="ARBA" id="ARBA00004413"/>
    </source>
</evidence>
<evidence type="ECO:0000313" key="11">
    <source>
        <dbReference type="Proteomes" id="UP001190926"/>
    </source>
</evidence>
<evidence type="ECO:0000256" key="3">
    <source>
        <dbReference type="ARBA" id="ARBA00022475"/>
    </source>
</evidence>
<feature type="compositionally biased region" description="Polar residues" evidence="8">
    <location>
        <begin position="124"/>
        <end position="136"/>
    </location>
</feature>
<evidence type="ECO:0000256" key="7">
    <source>
        <dbReference type="ARBA" id="ARBA00024211"/>
    </source>
</evidence>
<dbReference type="Proteomes" id="UP001190926">
    <property type="component" value="Unassembled WGS sequence"/>
</dbReference>
<evidence type="ECO:0000313" key="10">
    <source>
        <dbReference type="EMBL" id="KAH6756039.1"/>
    </source>
</evidence>
<evidence type="ECO:0000256" key="5">
    <source>
        <dbReference type="ARBA" id="ARBA00023136"/>
    </source>
</evidence>
<evidence type="ECO:0000259" key="9">
    <source>
        <dbReference type="Pfam" id="PF06136"/>
    </source>
</evidence>
<proteinExistence type="inferred from homology"/>
<evidence type="ECO:0000256" key="6">
    <source>
        <dbReference type="ARBA" id="ARBA00023306"/>
    </source>
</evidence>
<feature type="compositionally biased region" description="Low complexity" evidence="8">
    <location>
        <begin position="150"/>
        <end position="163"/>
    </location>
</feature>
<dbReference type="PANTHER" id="PTHR31083:SF5">
    <property type="entry name" value="PROTEIN SOSEKI 1"/>
    <property type="match status" value="1"/>
</dbReference>
<evidence type="ECO:0000256" key="2">
    <source>
        <dbReference type="ARBA" id="ARBA00022473"/>
    </source>
</evidence>
<dbReference type="GO" id="GO:0005886">
    <property type="term" value="C:plasma membrane"/>
    <property type="evidence" value="ECO:0007669"/>
    <property type="project" value="UniProtKB-SubCell"/>
</dbReference>
<dbReference type="EMBL" id="SDAM02029572">
    <property type="protein sequence ID" value="KAH6756039.1"/>
    <property type="molecule type" value="Genomic_DNA"/>
</dbReference>
<keyword evidence="2" id="KW-0217">Developmental protein</keyword>
<feature type="compositionally biased region" description="Basic and acidic residues" evidence="8">
    <location>
        <begin position="67"/>
        <end position="83"/>
    </location>
</feature>
<reference evidence="10 11" key="1">
    <citation type="journal article" date="2021" name="Nat. Commun.">
        <title>Incipient diploidization of the medicinal plant Perilla within 10,000 years.</title>
        <authorList>
            <person name="Zhang Y."/>
            <person name="Shen Q."/>
            <person name="Leng L."/>
            <person name="Zhang D."/>
            <person name="Chen S."/>
            <person name="Shi Y."/>
            <person name="Ning Z."/>
            <person name="Chen S."/>
        </authorList>
    </citation>
    <scope>NUCLEOTIDE SEQUENCE [LARGE SCALE GENOMIC DNA]</scope>
    <source>
        <strain evidence="11">cv. PC099</strain>
    </source>
</reference>
<sequence>MPESFAWSYKRKYKTGYVWQDILDDDLITPISDNEYVLKGSEISSTNDNIDFSRIPMQKEQPSLQKSAKDSQRASSKEGENDIHSSISSSYVSSKTSSSLEQSSPSFESETSTSTDKNLDRFNQEANSPASESTALLNKEKKRKTNKLEIINAKSISKTAAASSDHKPHHRKSQSGGVLRNLITCGGVHTHDSVVMKTNKRYKPFLKTCSCDSADGVRDPAKEKGEYTEHRAPRAAYRPLYGPKCSQCGKGFIPEKLQSHMNSCKGMKALAKGSNPAVSAAHNISKTSTASRNEDAVSAYLLTQNC</sequence>
<comment type="caution">
    <text evidence="10">The sequence shown here is derived from an EMBL/GenBank/DDBJ whole genome shotgun (WGS) entry which is preliminary data.</text>
</comment>
<keyword evidence="5" id="KW-0472">Membrane</keyword>
<evidence type="ECO:0000256" key="4">
    <source>
        <dbReference type="ARBA" id="ARBA00022618"/>
    </source>
</evidence>
<dbReference type="PANTHER" id="PTHR31083">
    <property type="entry name" value="UPSTREAM OF FLC PROTEIN (DUF966)"/>
    <property type="match status" value="1"/>
</dbReference>
<dbReference type="Pfam" id="PF06136">
    <property type="entry name" value="SOK"/>
    <property type="match status" value="1"/>
</dbReference>
<dbReference type="GO" id="GO:0051301">
    <property type="term" value="P:cell division"/>
    <property type="evidence" value="ECO:0007669"/>
    <property type="project" value="UniProtKB-KW"/>
</dbReference>
<comment type="subcellular location">
    <subcellularLocation>
        <location evidence="1">Cell membrane</location>
        <topology evidence="1">Peripheral membrane protein</topology>
        <orientation evidence="1">Cytoplasmic side</orientation>
    </subcellularLocation>
</comment>
<dbReference type="InterPro" id="IPR048351">
    <property type="entry name" value="SOK_DIX"/>
</dbReference>
<organism evidence="10 11">
    <name type="scientific">Perilla frutescens var. hirtella</name>
    <name type="common">Perilla citriodora</name>
    <name type="synonym">Perilla setoyensis</name>
    <dbReference type="NCBI Taxonomy" id="608512"/>
    <lineage>
        <taxon>Eukaryota</taxon>
        <taxon>Viridiplantae</taxon>
        <taxon>Streptophyta</taxon>
        <taxon>Embryophyta</taxon>
        <taxon>Tracheophyta</taxon>
        <taxon>Spermatophyta</taxon>
        <taxon>Magnoliopsida</taxon>
        <taxon>eudicotyledons</taxon>
        <taxon>Gunneridae</taxon>
        <taxon>Pentapetalae</taxon>
        <taxon>asterids</taxon>
        <taxon>lamiids</taxon>
        <taxon>Lamiales</taxon>
        <taxon>Lamiaceae</taxon>
        <taxon>Nepetoideae</taxon>
        <taxon>Elsholtzieae</taxon>
        <taxon>Perilla</taxon>
    </lineage>
</organism>
<dbReference type="GO" id="GO:0051258">
    <property type="term" value="P:protein polymerization"/>
    <property type="evidence" value="ECO:0007669"/>
    <property type="project" value="UniProtKB-ARBA"/>
</dbReference>
<evidence type="ECO:0000256" key="8">
    <source>
        <dbReference type="SAM" id="MobiDB-lite"/>
    </source>
</evidence>
<keyword evidence="3" id="KW-1003">Cell membrane</keyword>
<feature type="region of interest" description="Disordered" evidence="8">
    <location>
        <begin position="40"/>
        <end position="177"/>
    </location>
</feature>
<gene>
    <name evidence="10" type="ORF">C2S53_005906</name>
</gene>
<feature type="domain" description="SOSEKI DIX-like" evidence="9">
    <location>
        <begin position="1"/>
        <end position="43"/>
    </location>
</feature>
<feature type="compositionally biased region" description="Low complexity" evidence="8">
    <location>
        <begin position="85"/>
        <end position="115"/>
    </location>
</feature>
<keyword evidence="6" id="KW-0131">Cell cycle</keyword>
<protein>
    <recommendedName>
        <fullName evidence="9">SOSEKI DIX-like domain-containing protein</fullName>
    </recommendedName>
</protein>
<accession>A0AAD4INE5</accession>
<dbReference type="InterPro" id="IPR010369">
    <property type="entry name" value="SOK"/>
</dbReference>
<keyword evidence="4" id="KW-0132">Cell division</keyword>
<keyword evidence="11" id="KW-1185">Reference proteome</keyword>
<comment type="similarity">
    <text evidence="7">Belongs to the SOSEKI family.</text>
</comment>